<feature type="transmembrane region" description="Helical" evidence="6">
    <location>
        <begin position="225"/>
        <end position="247"/>
    </location>
</feature>
<evidence type="ECO:0000256" key="6">
    <source>
        <dbReference type="SAM" id="Phobius"/>
    </source>
</evidence>
<feature type="transmembrane region" description="Helical" evidence="6">
    <location>
        <begin position="259"/>
        <end position="278"/>
    </location>
</feature>
<dbReference type="PANTHER" id="PTHR42770:SF18">
    <property type="entry name" value="ARGININE_AGMATINE ANTIPORTER"/>
    <property type="match status" value="1"/>
</dbReference>
<evidence type="ECO:0000313" key="7">
    <source>
        <dbReference type="EMBL" id="CDN40724.1"/>
    </source>
</evidence>
<evidence type="ECO:0000256" key="1">
    <source>
        <dbReference type="ARBA" id="ARBA00004651"/>
    </source>
</evidence>
<keyword evidence="5 6" id="KW-0472">Membrane</keyword>
<dbReference type="AlphaFoldDB" id="A0A292IIG4"/>
<feature type="transmembrane region" description="Helical" evidence="6">
    <location>
        <begin position="157"/>
        <end position="178"/>
    </location>
</feature>
<keyword evidence="8" id="KW-1185">Reference proteome</keyword>
<dbReference type="Proteomes" id="UP000261764">
    <property type="component" value="Chromosome I"/>
</dbReference>
<dbReference type="InterPro" id="IPR002293">
    <property type="entry name" value="AA/rel_permease1"/>
</dbReference>
<protein>
    <recommendedName>
        <fullName evidence="9">Amino acid permease/ SLC12A domain-containing protein</fullName>
    </recommendedName>
</protein>
<sequence>LGIIIALILSIQQGKTAYPLNFNNANNASVFLIFTTTINFMYSFGGIEEVAVVSPDANVKNFKKIFMYSFAAILTFYFVTYIIIMGLQIGPKIKNFSEIYNILTGATGVIIFVTGLIFKNISSHLSGNYIIARQILPLANDGFLPKLFTRRNKKDELGWAIGFYAGVTLFSLLIFWLIPQLAKFENFFNQVIQIGIISFFAQYIITMITALILEKRKIVKSIPIFEKIVYILAIAIMIVSLLIFIFPPVTNNPWKAENTVIIISYPAFIGLGYILYLGRYLNDKRKAKKVYHPDTIKTKELQF</sequence>
<gene>
    <name evidence="7" type="ORF">MAMA39_06070</name>
</gene>
<evidence type="ECO:0008006" key="9">
    <source>
        <dbReference type="Google" id="ProtNLM"/>
    </source>
</evidence>
<evidence type="ECO:0000313" key="8">
    <source>
        <dbReference type="Proteomes" id="UP000261764"/>
    </source>
</evidence>
<evidence type="ECO:0000256" key="5">
    <source>
        <dbReference type="ARBA" id="ARBA00023136"/>
    </source>
</evidence>
<evidence type="ECO:0000256" key="2">
    <source>
        <dbReference type="ARBA" id="ARBA00022475"/>
    </source>
</evidence>
<proteinExistence type="predicted"/>
<organism evidence="7 8">
    <name type="scientific">Mycoplasma amphoriforme A39</name>
    <dbReference type="NCBI Taxonomy" id="572419"/>
    <lineage>
        <taxon>Bacteria</taxon>
        <taxon>Bacillati</taxon>
        <taxon>Mycoplasmatota</taxon>
        <taxon>Mollicutes</taxon>
        <taxon>Mycoplasmataceae</taxon>
        <taxon>Mycoplasma</taxon>
    </lineage>
</organism>
<feature type="non-terminal residue" evidence="7">
    <location>
        <position position="1"/>
    </location>
</feature>
<keyword evidence="2" id="KW-1003">Cell membrane</keyword>
<feature type="transmembrane region" description="Helical" evidence="6">
    <location>
        <begin position="65"/>
        <end position="87"/>
    </location>
</feature>
<dbReference type="Pfam" id="PF13520">
    <property type="entry name" value="AA_permease_2"/>
    <property type="match status" value="1"/>
</dbReference>
<feature type="transmembrane region" description="Helical" evidence="6">
    <location>
        <begin position="190"/>
        <end position="213"/>
    </location>
</feature>
<dbReference type="EMBL" id="HG937516">
    <property type="protein sequence ID" value="CDN40724.1"/>
    <property type="molecule type" value="Genomic_DNA"/>
</dbReference>
<evidence type="ECO:0000256" key="4">
    <source>
        <dbReference type="ARBA" id="ARBA00022989"/>
    </source>
</evidence>
<dbReference type="Gene3D" id="1.20.1740.10">
    <property type="entry name" value="Amino acid/polyamine transporter I"/>
    <property type="match status" value="1"/>
</dbReference>
<dbReference type="KEGG" id="mamp:MAMA39_06070"/>
<dbReference type="GO" id="GO:0005886">
    <property type="term" value="C:plasma membrane"/>
    <property type="evidence" value="ECO:0007669"/>
    <property type="project" value="UniProtKB-SubCell"/>
</dbReference>
<keyword evidence="4 6" id="KW-1133">Transmembrane helix</keyword>
<dbReference type="InterPro" id="IPR050367">
    <property type="entry name" value="APC_superfamily"/>
</dbReference>
<comment type="subcellular location">
    <subcellularLocation>
        <location evidence="1">Cell membrane</location>
        <topology evidence="1">Multi-pass membrane protein</topology>
    </subcellularLocation>
</comment>
<reference evidence="7 8" key="1">
    <citation type="journal article" date="2015" name="Clin. Infect. Dis.">
        <title>Genomic Investigations unmask Mycoplasma amphoriforme, a new respiratory pathogen.</title>
        <authorList>
            <person name="Gillespie S.H."/>
            <person name="Ling C.L."/>
            <person name="Oravcova K."/>
            <person name="Pinheiro M."/>
            <person name="Wells L."/>
            <person name="Bryant J.M."/>
            <person name="McHugh T.D."/>
            <person name="Bebear C."/>
            <person name="Webster D."/>
            <person name="Harris S.R."/>
            <person name="Seth-Smith H.M."/>
            <person name="Thomson N.R."/>
        </authorList>
    </citation>
    <scope>NUCLEOTIDE SEQUENCE [LARGE SCALE GENOMIC DNA]</scope>
    <source>
        <strain evidence="7 8">A39</strain>
    </source>
</reference>
<keyword evidence="3 6" id="KW-0812">Transmembrane</keyword>
<dbReference type="PANTHER" id="PTHR42770">
    <property type="entry name" value="AMINO ACID TRANSPORTER-RELATED"/>
    <property type="match status" value="1"/>
</dbReference>
<feature type="transmembrane region" description="Helical" evidence="6">
    <location>
        <begin position="99"/>
        <end position="118"/>
    </location>
</feature>
<dbReference type="GO" id="GO:0022857">
    <property type="term" value="F:transmembrane transporter activity"/>
    <property type="evidence" value="ECO:0007669"/>
    <property type="project" value="InterPro"/>
</dbReference>
<accession>A0A292IIG4</accession>
<feature type="transmembrane region" description="Helical" evidence="6">
    <location>
        <begin position="28"/>
        <end position="53"/>
    </location>
</feature>
<name>A0A292IIG4_9MOLU</name>
<evidence type="ECO:0000256" key="3">
    <source>
        <dbReference type="ARBA" id="ARBA00022692"/>
    </source>
</evidence>